<organism evidence="9 10">
    <name type="scientific">Armadillidium nasatum</name>
    <dbReference type="NCBI Taxonomy" id="96803"/>
    <lineage>
        <taxon>Eukaryota</taxon>
        <taxon>Metazoa</taxon>
        <taxon>Ecdysozoa</taxon>
        <taxon>Arthropoda</taxon>
        <taxon>Crustacea</taxon>
        <taxon>Multicrustacea</taxon>
        <taxon>Malacostraca</taxon>
        <taxon>Eumalacostraca</taxon>
        <taxon>Peracarida</taxon>
        <taxon>Isopoda</taxon>
        <taxon>Oniscidea</taxon>
        <taxon>Crinocheta</taxon>
        <taxon>Armadillidiidae</taxon>
        <taxon>Armadillidium</taxon>
    </lineage>
</organism>
<proteinExistence type="inferred from homology"/>
<dbReference type="AlphaFoldDB" id="A0A5N5TG98"/>
<dbReference type="Gene3D" id="6.10.140.1230">
    <property type="match status" value="1"/>
</dbReference>
<keyword evidence="7" id="KW-0175">Coiled coil</keyword>
<evidence type="ECO:0000256" key="4">
    <source>
        <dbReference type="ARBA" id="ARBA00022753"/>
    </source>
</evidence>
<evidence type="ECO:0000256" key="5">
    <source>
        <dbReference type="ARBA" id="ARBA00022927"/>
    </source>
</evidence>
<evidence type="ECO:0000256" key="6">
    <source>
        <dbReference type="ARBA" id="ARBA00023136"/>
    </source>
</evidence>
<reference evidence="9 10" key="1">
    <citation type="journal article" date="2019" name="PLoS Biol.">
        <title>Sex chromosomes control vertical transmission of feminizing Wolbachia symbionts in an isopod.</title>
        <authorList>
            <person name="Becking T."/>
            <person name="Chebbi M.A."/>
            <person name="Giraud I."/>
            <person name="Moumen B."/>
            <person name="Laverre T."/>
            <person name="Caubet Y."/>
            <person name="Peccoud J."/>
            <person name="Gilbert C."/>
            <person name="Cordaux R."/>
        </authorList>
    </citation>
    <scope>NUCLEOTIDE SEQUENCE [LARGE SCALE GENOMIC DNA]</scope>
    <source>
        <strain evidence="9">ANa2</strain>
        <tissue evidence="9">Whole body excluding digestive tract and cuticle</tissue>
    </source>
</reference>
<gene>
    <name evidence="9" type="primary">CHMP6</name>
    <name evidence="9" type="ORF">Anas_10281</name>
</gene>
<sequence>MGHLFSKKKQSKVTQQDKALLELKTTRDKIRQYQKRSESTLQRDRDLAKQLLQNDKKERAKLLLRRKRFIEEKLKQADGQLENIEQLIQDIEFAQVEIKVVDSLKVGNDALKEINALMNIEDIEKILEETQEAAEKQKEIDALLSGGFLTDAEEEEVEVELEALLQDTLEKQLPEAPTAAENPEVVLPDVPEQEIVSAEEEKEKEKEKEKDREPVALEAS</sequence>
<feature type="region of interest" description="Disordered" evidence="8">
    <location>
        <begin position="172"/>
        <end position="220"/>
    </location>
</feature>
<evidence type="ECO:0000256" key="3">
    <source>
        <dbReference type="ARBA" id="ARBA00022448"/>
    </source>
</evidence>
<evidence type="ECO:0000256" key="8">
    <source>
        <dbReference type="SAM" id="MobiDB-lite"/>
    </source>
</evidence>
<name>A0A5N5TG98_9CRUS</name>
<keyword evidence="4" id="KW-0967">Endosome</keyword>
<keyword evidence="5" id="KW-0653">Protein transport</keyword>
<keyword evidence="3" id="KW-0813">Transport</keyword>
<evidence type="ECO:0000313" key="10">
    <source>
        <dbReference type="Proteomes" id="UP000326759"/>
    </source>
</evidence>
<keyword evidence="10" id="KW-1185">Reference proteome</keyword>
<dbReference type="InterPro" id="IPR005024">
    <property type="entry name" value="Snf7_fam"/>
</dbReference>
<dbReference type="EMBL" id="SEYY01001608">
    <property type="protein sequence ID" value="KAB7505209.1"/>
    <property type="molecule type" value="Genomic_DNA"/>
</dbReference>
<dbReference type="GO" id="GO:0015031">
    <property type="term" value="P:protein transport"/>
    <property type="evidence" value="ECO:0007669"/>
    <property type="project" value="UniProtKB-KW"/>
</dbReference>
<dbReference type="GO" id="GO:0006900">
    <property type="term" value="P:vesicle budding from membrane"/>
    <property type="evidence" value="ECO:0007669"/>
    <property type="project" value="TreeGrafter"/>
</dbReference>
<dbReference type="OrthoDB" id="441172at2759"/>
<dbReference type="PANTHER" id="PTHR22761:SF5">
    <property type="entry name" value="CHARGED MULTIVESICULAR BODY PROTEIN 6"/>
    <property type="match status" value="1"/>
</dbReference>
<comment type="similarity">
    <text evidence="2">Belongs to the SNF7 family.</text>
</comment>
<dbReference type="PANTHER" id="PTHR22761">
    <property type="entry name" value="CHARGED MULTIVESICULAR BODY PROTEIN"/>
    <property type="match status" value="1"/>
</dbReference>
<keyword evidence="6" id="KW-0472">Membrane</keyword>
<evidence type="ECO:0000313" key="9">
    <source>
        <dbReference type="EMBL" id="KAB7505209.1"/>
    </source>
</evidence>
<dbReference type="GO" id="GO:0005771">
    <property type="term" value="C:multivesicular body"/>
    <property type="evidence" value="ECO:0007669"/>
    <property type="project" value="TreeGrafter"/>
</dbReference>
<comment type="subcellular location">
    <subcellularLocation>
        <location evidence="1">Endosome membrane</location>
    </subcellularLocation>
</comment>
<evidence type="ECO:0000256" key="7">
    <source>
        <dbReference type="SAM" id="Coils"/>
    </source>
</evidence>
<protein>
    <submittedName>
        <fullName evidence="9">Charged multivesicular body protein 6</fullName>
    </submittedName>
</protein>
<dbReference type="GO" id="GO:0000815">
    <property type="term" value="C:ESCRT III complex"/>
    <property type="evidence" value="ECO:0007669"/>
    <property type="project" value="TreeGrafter"/>
</dbReference>
<feature type="coiled-coil region" evidence="7">
    <location>
        <begin position="60"/>
        <end position="140"/>
    </location>
</feature>
<evidence type="ECO:0000256" key="1">
    <source>
        <dbReference type="ARBA" id="ARBA00004608"/>
    </source>
</evidence>
<comment type="caution">
    <text evidence="9">The sequence shown here is derived from an EMBL/GenBank/DDBJ whole genome shotgun (WGS) entry which is preliminary data.</text>
</comment>
<feature type="compositionally biased region" description="Basic and acidic residues" evidence="8">
    <location>
        <begin position="199"/>
        <end position="220"/>
    </location>
</feature>
<evidence type="ECO:0000256" key="2">
    <source>
        <dbReference type="ARBA" id="ARBA00006190"/>
    </source>
</evidence>
<accession>A0A5N5TG98</accession>
<dbReference type="Proteomes" id="UP000326759">
    <property type="component" value="Unassembled WGS sequence"/>
</dbReference>
<dbReference type="Pfam" id="PF03357">
    <property type="entry name" value="Snf7"/>
    <property type="match status" value="1"/>
</dbReference>
<dbReference type="GO" id="GO:0032511">
    <property type="term" value="P:late endosome to vacuole transport via multivesicular body sorting pathway"/>
    <property type="evidence" value="ECO:0007669"/>
    <property type="project" value="TreeGrafter"/>
</dbReference>